<dbReference type="GO" id="GO:0015035">
    <property type="term" value="F:protein-disulfide reductase activity"/>
    <property type="evidence" value="ECO:0007669"/>
    <property type="project" value="InterPro"/>
</dbReference>
<sequence>MTQHIILYDGDCPMCVFQMKMLSWLDWFGVLALVPLSDPRAQEVAPQLTREDLLEAIHCVTPQGRIYRGARAIRFVGMRLPLLVPVALFLWIPGVILIAEIVYQWVSRNRLLLSRIFGCKDACAILPAKKREQDKLA</sequence>
<proteinExistence type="predicted"/>
<dbReference type="PANTHER" id="PTHR34290:SF2">
    <property type="entry name" value="OS04G0668800 PROTEIN"/>
    <property type="match status" value="1"/>
</dbReference>
<evidence type="ECO:0000313" key="3">
    <source>
        <dbReference type="Proteomes" id="UP000005824"/>
    </source>
</evidence>
<organism evidence="2 3">
    <name type="scientific">Chthoniobacter flavus Ellin428</name>
    <dbReference type="NCBI Taxonomy" id="497964"/>
    <lineage>
        <taxon>Bacteria</taxon>
        <taxon>Pseudomonadati</taxon>
        <taxon>Verrucomicrobiota</taxon>
        <taxon>Spartobacteria</taxon>
        <taxon>Chthoniobacterales</taxon>
        <taxon>Chthoniobacteraceae</taxon>
        <taxon>Chthoniobacter</taxon>
    </lineage>
</organism>
<keyword evidence="1" id="KW-1133">Transmembrane helix</keyword>
<dbReference type="EMBL" id="ABVL01000001">
    <property type="protein sequence ID" value="EDY22034.1"/>
    <property type="molecule type" value="Genomic_DNA"/>
</dbReference>
<protein>
    <submittedName>
        <fullName evidence="2">Putative thiol-disulphide oxidoreductase DCC</fullName>
    </submittedName>
</protein>
<dbReference type="STRING" id="497964.CfE428DRAFT_0159"/>
<accession>B4CTZ6</accession>
<keyword evidence="1" id="KW-0812">Transmembrane</keyword>
<dbReference type="RefSeq" id="WP_006977486.1">
    <property type="nucleotide sequence ID" value="NZ_ABVL01000001.1"/>
</dbReference>
<comment type="caution">
    <text evidence="2">The sequence shown here is derived from an EMBL/GenBank/DDBJ whole genome shotgun (WGS) entry which is preliminary data.</text>
</comment>
<gene>
    <name evidence="2" type="ORF">CfE428DRAFT_0159</name>
</gene>
<feature type="transmembrane region" description="Helical" evidence="1">
    <location>
        <begin position="82"/>
        <end position="106"/>
    </location>
</feature>
<dbReference type="Pfam" id="PF04134">
    <property type="entry name" value="DCC1-like"/>
    <property type="match status" value="1"/>
</dbReference>
<evidence type="ECO:0000256" key="1">
    <source>
        <dbReference type="SAM" id="Phobius"/>
    </source>
</evidence>
<keyword evidence="3" id="KW-1185">Reference proteome</keyword>
<dbReference type="InterPro" id="IPR044691">
    <property type="entry name" value="DCC1_Trx"/>
</dbReference>
<dbReference type="AlphaFoldDB" id="B4CTZ6"/>
<dbReference type="InterPro" id="IPR007263">
    <property type="entry name" value="DCC1-like"/>
</dbReference>
<dbReference type="Proteomes" id="UP000005824">
    <property type="component" value="Unassembled WGS sequence"/>
</dbReference>
<reference evidence="2 3" key="1">
    <citation type="journal article" date="2011" name="J. Bacteriol.">
        <title>Genome sequence of Chthoniobacter flavus Ellin428, an aerobic heterotrophic soil bacterium.</title>
        <authorList>
            <person name="Kant R."/>
            <person name="van Passel M.W."/>
            <person name="Palva A."/>
            <person name="Lucas S."/>
            <person name="Lapidus A."/>
            <person name="Glavina Del Rio T."/>
            <person name="Dalin E."/>
            <person name="Tice H."/>
            <person name="Bruce D."/>
            <person name="Goodwin L."/>
            <person name="Pitluck S."/>
            <person name="Larimer F.W."/>
            <person name="Land M.L."/>
            <person name="Hauser L."/>
            <person name="Sangwan P."/>
            <person name="de Vos W.M."/>
            <person name="Janssen P.H."/>
            <person name="Smidt H."/>
        </authorList>
    </citation>
    <scope>NUCLEOTIDE SEQUENCE [LARGE SCALE GENOMIC DNA]</scope>
    <source>
        <strain evidence="2 3">Ellin428</strain>
    </source>
</reference>
<dbReference type="eggNOG" id="COG3011">
    <property type="taxonomic scope" value="Bacteria"/>
</dbReference>
<keyword evidence="1" id="KW-0472">Membrane</keyword>
<evidence type="ECO:0000313" key="2">
    <source>
        <dbReference type="EMBL" id="EDY22034.1"/>
    </source>
</evidence>
<name>B4CTZ6_9BACT</name>
<dbReference type="InParanoid" id="B4CTZ6"/>
<dbReference type="PANTHER" id="PTHR34290">
    <property type="entry name" value="SI:CH73-390P7.2"/>
    <property type="match status" value="1"/>
</dbReference>